<evidence type="ECO:0000313" key="2">
    <source>
        <dbReference type="EMBL" id="EJW69870.1"/>
    </source>
</evidence>
<dbReference type="GO" id="GO:0005886">
    <property type="term" value="C:plasma membrane"/>
    <property type="evidence" value="ECO:0007669"/>
    <property type="project" value="TreeGrafter"/>
</dbReference>
<keyword evidence="1" id="KW-0472">Membrane</keyword>
<evidence type="ECO:0008006" key="4">
    <source>
        <dbReference type="Google" id="ProtNLM"/>
    </source>
</evidence>
<protein>
    <recommendedName>
        <fullName evidence="4">SSD domain-containing protein</fullName>
    </recommendedName>
</protein>
<dbReference type="PANTHER" id="PTHR10796:SF91">
    <property type="entry name" value="SSD DOMAIN-CONTAINING PROTEIN"/>
    <property type="match status" value="1"/>
</dbReference>
<dbReference type="GO" id="GO:0018996">
    <property type="term" value="P:molting cycle, collagen and cuticulin-based cuticle"/>
    <property type="evidence" value="ECO:0007669"/>
    <property type="project" value="TreeGrafter"/>
</dbReference>
<dbReference type="AlphaFoldDB" id="J9A7H2"/>
<proteinExistence type="predicted"/>
<gene>
    <name evidence="2" type="ORF">WUBG_19222</name>
</gene>
<dbReference type="InterPro" id="IPR051697">
    <property type="entry name" value="Patched_domain-protein"/>
</dbReference>
<comment type="caution">
    <text evidence="2">The sequence shown here is derived from an EMBL/GenBank/DDBJ whole genome shotgun (WGS) entry which is preliminary data.</text>
</comment>
<reference evidence="3" key="1">
    <citation type="submission" date="2012-08" db="EMBL/GenBank/DDBJ databases">
        <title>The Genome Sequence of Wuchereria bancrofti.</title>
        <authorList>
            <person name="Nutman T.B."/>
            <person name="Fink D.L."/>
            <person name="Russ C."/>
            <person name="Young S."/>
            <person name="Zeng Q."/>
            <person name="Koehrsen M."/>
            <person name="Alvarado L."/>
            <person name="Berlin A."/>
            <person name="Chapman S.B."/>
            <person name="Chen Z."/>
            <person name="Freedman E."/>
            <person name="Gellesch M."/>
            <person name="Goldberg J."/>
            <person name="Griggs A."/>
            <person name="Gujja S."/>
            <person name="Heilman E.R."/>
            <person name="Heiman D."/>
            <person name="Hepburn T."/>
            <person name="Howarth C."/>
            <person name="Jen D."/>
            <person name="Larson L."/>
            <person name="Lewis B."/>
            <person name="Mehta T."/>
            <person name="Park D."/>
            <person name="Pearson M."/>
            <person name="Roberts A."/>
            <person name="Saif S."/>
            <person name="Shea T."/>
            <person name="Shenoy N."/>
            <person name="Sisk P."/>
            <person name="Stolte C."/>
            <person name="Sykes S."/>
            <person name="Walk T."/>
            <person name="White J."/>
            <person name="Yandava C."/>
            <person name="Haas B."/>
            <person name="Henn M.R."/>
            <person name="Nusbaum C."/>
            <person name="Birren B."/>
        </authorList>
    </citation>
    <scope>NUCLEOTIDE SEQUENCE [LARGE SCALE GENOMIC DNA]</scope>
    <source>
        <strain evidence="3">NA</strain>
    </source>
</reference>
<organism evidence="2 3">
    <name type="scientific">Wuchereria bancrofti</name>
    <dbReference type="NCBI Taxonomy" id="6293"/>
    <lineage>
        <taxon>Eukaryota</taxon>
        <taxon>Metazoa</taxon>
        <taxon>Ecdysozoa</taxon>
        <taxon>Nematoda</taxon>
        <taxon>Chromadorea</taxon>
        <taxon>Rhabditida</taxon>
        <taxon>Spirurina</taxon>
        <taxon>Spiruromorpha</taxon>
        <taxon>Filarioidea</taxon>
        <taxon>Onchocercidae</taxon>
        <taxon>Wuchereria</taxon>
    </lineage>
</organism>
<keyword evidence="1" id="KW-0812">Transmembrane</keyword>
<feature type="transmembrane region" description="Helical" evidence="1">
    <location>
        <begin position="20"/>
        <end position="44"/>
    </location>
</feature>
<keyword evidence="1" id="KW-1133">Transmembrane helix</keyword>
<evidence type="ECO:0000313" key="3">
    <source>
        <dbReference type="Proteomes" id="UP000004810"/>
    </source>
</evidence>
<dbReference type="PANTHER" id="PTHR10796">
    <property type="entry name" value="PATCHED-RELATED"/>
    <property type="match status" value="1"/>
</dbReference>
<accession>J9A7H2</accession>
<dbReference type="GO" id="GO:0006897">
    <property type="term" value="P:endocytosis"/>
    <property type="evidence" value="ECO:0007669"/>
    <property type="project" value="TreeGrafter"/>
</dbReference>
<dbReference type="Proteomes" id="UP000004810">
    <property type="component" value="Unassembled WGS sequence"/>
</dbReference>
<name>J9A7H2_WUCBA</name>
<sequence>MSTIFGVTILAFINSYMILVFFKTIFLVIIIGVIHALILLPIILSITAPMIDQITQKFCGSVENLNEKDTHASIPEIVINIH</sequence>
<evidence type="ECO:0000256" key="1">
    <source>
        <dbReference type="SAM" id="Phobius"/>
    </source>
</evidence>
<dbReference type="GO" id="GO:0030659">
    <property type="term" value="C:cytoplasmic vesicle membrane"/>
    <property type="evidence" value="ECO:0007669"/>
    <property type="project" value="TreeGrafter"/>
</dbReference>
<dbReference type="EMBL" id="ADBV01025112">
    <property type="protein sequence ID" value="EJW69870.1"/>
    <property type="molecule type" value="Genomic_DNA"/>
</dbReference>